<feature type="transmembrane region" description="Helical" evidence="13">
    <location>
        <begin position="54"/>
        <end position="74"/>
    </location>
</feature>
<sequence length="423" mass="49354">MLTVLLLLLRYHYFPYADTNHHIKIGVAAACFSFVGFGALHLPDSLMVRPHPAVWRSVLACGILYIVFLTYLLFQDLESARKIFVFFDPSLAKPLPERHYAEDCRMSTPEEPYLFLKTAVFDIFVIAHSLGYVFKALILRDWRVVTCVSLGFEVIEVTFQHILPNFRECWWDHILLDVLICNAGGTVAGIYLLRFLNAKQYEWIALKEIPTVKGKAQRVLRQFTPRSFEVYQWNIFQSPKRFLQVVGILGLMFIQEVNCFTSKSILWMQPEHPLVVARLALWSFMAMPGLREYYEYMTNPEVKRIGTTAWVTTYGLLLETLVIGKWIVEGGYFREQMPTHVLIPWLFFVPAFSIWFALYFGCLSSAQREQRKGIVYYISNIFFCFSVLCIVGLFCMGLPDLQIGRKLFEDFFRPYESTLLFWR</sequence>
<keyword evidence="4" id="KW-0808">Transferase</keyword>
<evidence type="ECO:0000313" key="15">
    <source>
        <dbReference type="Proteomes" id="UP000515908"/>
    </source>
</evidence>
<evidence type="ECO:0000256" key="11">
    <source>
        <dbReference type="ARBA" id="ARBA00023264"/>
    </source>
</evidence>
<evidence type="ECO:0000313" key="14">
    <source>
        <dbReference type="EMBL" id="CAD2219373.1"/>
    </source>
</evidence>
<dbReference type="Proteomes" id="UP000515908">
    <property type="component" value="Chromosome 13"/>
</dbReference>
<evidence type="ECO:0000256" key="6">
    <source>
        <dbReference type="ARBA" id="ARBA00022824"/>
    </source>
</evidence>
<feature type="transmembrane region" description="Helical" evidence="13">
    <location>
        <begin position="374"/>
        <end position="399"/>
    </location>
</feature>
<keyword evidence="3" id="KW-0444">Lipid biosynthesis</keyword>
<feature type="transmembrane region" description="Helical" evidence="13">
    <location>
        <begin position="340"/>
        <end position="362"/>
    </location>
</feature>
<keyword evidence="6" id="KW-0256">Endoplasmic reticulum</keyword>
<dbReference type="GO" id="GO:0106245">
    <property type="term" value="F:L-serine-phosphatidylethanolamine phosphatidyltransferase activity"/>
    <property type="evidence" value="ECO:0007669"/>
    <property type="project" value="InterPro"/>
</dbReference>
<dbReference type="GO" id="GO:0006659">
    <property type="term" value="P:phosphatidylserine biosynthetic process"/>
    <property type="evidence" value="ECO:0007669"/>
    <property type="project" value="InterPro"/>
</dbReference>
<dbReference type="Pfam" id="PF03034">
    <property type="entry name" value="PSS"/>
    <property type="match status" value="1"/>
</dbReference>
<feature type="transmembrane region" description="Helical" evidence="13">
    <location>
        <begin position="174"/>
        <end position="193"/>
    </location>
</feature>
<evidence type="ECO:0000256" key="12">
    <source>
        <dbReference type="ARBA" id="ARBA00025707"/>
    </source>
</evidence>
<dbReference type="VEuPathDB" id="TriTrypDB:ADEAN_000687800"/>
<keyword evidence="7 13" id="KW-1133">Transmembrane helix</keyword>
<feature type="transmembrane region" description="Helical" evidence="13">
    <location>
        <begin position="311"/>
        <end position="328"/>
    </location>
</feature>
<protein>
    <submittedName>
        <fullName evidence="14">Phosphatidyl serine synthase, putative</fullName>
    </submittedName>
</protein>
<evidence type="ECO:0000256" key="7">
    <source>
        <dbReference type="ARBA" id="ARBA00022989"/>
    </source>
</evidence>
<evidence type="ECO:0000256" key="3">
    <source>
        <dbReference type="ARBA" id="ARBA00022516"/>
    </source>
</evidence>
<keyword evidence="8" id="KW-0443">Lipid metabolism</keyword>
<dbReference type="GO" id="GO:0005789">
    <property type="term" value="C:endoplasmic reticulum membrane"/>
    <property type="evidence" value="ECO:0007669"/>
    <property type="project" value="UniProtKB-SubCell"/>
</dbReference>
<keyword evidence="11" id="KW-1208">Phospholipid metabolism</keyword>
<keyword evidence="10" id="KW-0594">Phospholipid biosynthesis</keyword>
<comment type="pathway">
    <text evidence="2">Lipid metabolism.</text>
</comment>
<accession>A0A7G2CLD2</accession>
<evidence type="ECO:0000256" key="4">
    <source>
        <dbReference type="ARBA" id="ARBA00022679"/>
    </source>
</evidence>
<dbReference type="InterPro" id="IPR004277">
    <property type="entry name" value="PSS"/>
</dbReference>
<feature type="transmembrane region" description="Helical" evidence="13">
    <location>
        <begin position="114"/>
        <end position="134"/>
    </location>
</feature>
<dbReference type="AlphaFoldDB" id="A0A7G2CLD2"/>
<dbReference type="PANTHER" id="PTHR15362">
    <property type="entry name" value="PHOSPHATIDYLINOSITOL SYNTHASE"/>
    <property type="match status" value="1"/>
</dbReference>
<reference evidence="14 15" key="1">
    <citation type="submission" date="2020-08" db="EMBL/GenBank/DDBJ databases">
        <authorList>
            <person name="Newling K."/>
            <person name="Davey J."/>
            <person name="Forrester S."/>
        </authorList>
    </citation>
    <scope>NUCLEOTIDE SEQUENCE [LARGE SCALE GENOMIC DNA]</scope>
    <source>
        <strain evidence="15">Crithidia deanei Carvalho (ATCC PRA-265)</strain>
    </source>
</reference>
<organism evidence="14 15">
    <name type="scientific">Angomonas deanei</name>
    <dbReference type="NCBI Taxonomy" id="59799"/>
    <lineage>
        <taxon>Eukaryota</taxon>
        <taxon>Discoba</taxon>
        <taxon>Euglenozoa</taxon>
        <taxon>Kinetoplastea</taxon>
        <taxon>Metakinetoplastina</taxon>
        <taxon>Trypanosomatida</taxon>
        <taxon>Trypanosomatidae</taxon>
        <taxon>Strigomonadinae</taxon>
        <taxon>Angomonas</taxon>
    </lineage>
</organism>
<keyword evidence="5 13" id="KW-0812">Transmembrane</keyword>
<keyword evidence="15" id="KW-1185">Reference proteome</keyword>
<feature type="transmembrane region" description="Helical" evidence="13">
    <location>
        <begin position="21"/>
        <end position="42"/>
    </location>
</feature>
<comment type="subcellular location">
    <subcellularLocation>
        <location evidence="1">Endoplasmic reticulum membrane</location>
        <topology evidence="1">Multi-pass membrane protein</topology>
    </subcellularLocation>
</comment>
<evidence type="ECO:0000256" key="9">
    <source>
        <dbReference type="ARBA" id="ARBA00023136"/>
    </source>
</evidence>
<evidence type="ECO:0000256" key="10">
    <source>
        <dbReference type="ARBA" id="ARBA00023209"/>
    </source>
</evidence>
<evidence type="ECO:0000256" key="2">
    <source>
        <dbReference type="ARBA" id="ARBA00005189"/>
    </source>
</evidence>
<evidence type="ECO:0000256" key="1">
    <source>
        <dbReference type="ARBA" id="ARBA00004477"/>
    </source>
</evidence>
<name>A0A7G2CLD2_9TRYP</name>
<gene>
    <name evidence="14" type="ORF">ADEAN_000687800</name>
</gene>
<comment type="pathway">
    <text evidence="12">Phospholipid metabolism.</text>
</comment>
<evidence type="ECO:0000256" key="13">
    <source>
        <dbReference type="SAM" id="Phobius"/>
    </source>
</evidence>
<dbReference type="PANTHER" id="PTHR15362:SF7">
    <property type="entry name" value="PHOSPHATIDYLSERINE SYNTHASE 2"/>
    <property type="match status" value="1"/>
</dbReference>
<dbReference type="EMBL" id="LR877157">
    <property type="protein sequence ID" value="CAD2219373.1"/>
    <property type="molecule type" value="Genomic_DNA"/>
</dbReference>
<evidence type="ECO:0000256" key="5">
    <source>
        <dbReference type="ARBA" id="ARBA00022692"/>
    </source>
</evidence>
<evidence type="ECO:0000256" key="8">
    <source>
        <dbReference type="ARBA" id="ARBA00023098"/>
    </source>
</evidence>
<keyword evidence="9 13" id="KW-0472">Membrane</keyword>
<proteinExistence type="predicted"/>